<name>A0A1U7ZRU0_NELNU</name>
<comment type="similarity">
    <text evidence="1">Belongs to the tRNA pseudouridine synthase TruA family.</text>
</comment>
<evidence type="ECO:0000256" key="5">
    <source>
        <dbReference type="SAM" id="MobiDB-lite"/>
    </source>
</evidence>
<dbReference type="PANTHER" id="PTHR11142">
    <property type="entry name" value="PSEUDOURIDYLATE SYNTHASE"/>
    <property type="match status" value="1"/>
</dbReference>
<accession>A0A1U7ZRU0</accession>
<dbReference type="GO" id="GO:0003723">
    <property type="term" value="F:RNA binding"/>
    <property type="evidence" value="ECO:0007669"/>
    <property type="project" value="InterPro"/>
</dbReference>
<dbReference type="PANTHER" id="PTHR11142:SF9">
    <property type="entry name" value="TRNA PSEUDOURIDINE SYNTHASE-RELATED"/>
    <property type="match status" value="1"/>
</dbReference>
<evidence type="ECO:0000256" key="3">
    <source>
        <dbReference type="ARBA" id="ARBA00023235"/>
    </source>
</evidence>
<dbReference type="SUPFAM" id="SSF55120">
    <property type="entry name" value="Pseudouridine synthase"/>
    <property type="match status" value="2"/>
</dbReference>
<evidence type="ECO:0000256" key="1">
    <source>
        <dbReference type="ARBA" id="ARBA00009375"/>
    </source>
</evidence>
<comment type="catalytic activity">
    <reaction evidence="4">
        <text>a uridine in tRNA = a pseudouridine in tRNA</text>
        <dbReference type="Rhea" id="RHEA:54572"/>
        <dbReference type="Rhea" id="RHEA-COMP:13339"/>
        <dbReference type="Rhea" id="RHEA-COMP:13934"/>
        <dbReference type="ChEBI" id="CHEBI:65314"/>
        <dbReference type="ChEBI" id="CHEBI:65315"/>
    </reaction>
</comment>
<dbReference type="InterPro" id="IPR020103">
    <property type="entry name" value="PsdUridine_synth_cat_dom_sf"/>
</dbReference>
<proteinExistence type="inferred from homology"/>
<dbReference type="InterPro" id="IPR041708">
    <property type="entry name" value="PUS1/PUS2-like"/>
</dbReference>
<keyword evidence="3" id="KW-0413">Isomerase</keyword>
<dbReference type="AlphaFoldDB" id="A0A1U7ZRU0"/>
<dbReference type="RefSeq" id="XP_010256957.1">
    <property type="nucleotide sequence ID" value="XM_010258655.2"/>
</dbReference>
<evidence type="ECO:0000256" key="2">
    <source>
        <dbReference type="ARBA" id="ARBA00022694"/>
    </source>
</evidence>
<dbReference type="InterPro" id="IPR020095">
    <property type="entry name" value="PsdUridine_synth_TruA_C"/>
</dbReference>
<sequence>MAVSSLRLPLSPWIRKPSSSLLLSKPKSLRIFCCYCCSSSFSISSQTLELPSSSEQPVEAVGHKWEPFRKKKVVMRVGYVGTDYRGLQMQRDSSLSTIEAELETAIFRAGGIRDSNFRDLHKIGWARSSRTDKGVHSLSTMISLKMEIPENAWKNDPNGIALANYVNSNLPANVKVFSILPSQRSFDARRECNVRMYSYLLPAEIIGIKGGLSPEEVDQHLLEFNDILKAFEGEHPFHNYTARSKYRKRLTGKNYIDRRAQTTNKSSLLSESEESDRSEDESEKSGSDLAATVDSVGSDLNSSYSCGFDMQTDEQDGNDLKNQDSLLTVRARWLHMPDETDRLSASHFRKIFLCSCGKLQKSLDIDYIEVTIHGESFMLHQIRKMVGTAIAVKRKLLPRDIIELSLSKFSRIVLPLAPSEVLILRGNQFSLRNRPGNITRPEMLTLVESEEIIKAVDEFFTSVLWSQLSKFLEPSESPWKDWVEKLDANTSIPDEELEEVRKAWRLWKNFWRKTDDILSMGR</sequence>
<dbReference type="GO" id="GO:0031119">
    <property type="term" value="P:tRNA pseudouridine synthesis"/>
    <property type="evidence" value="ECO:0000318"/>
    <property type="project" value="GO_Central"/>
</dbReference>
<dbReference type="GO" id="GO:0009982">
    <property type="term" value="F:pseudouridine synthase activity"/>
    <property type="evidence" value="ECO:0000318"/>
    <property type="project" value="GO_Central"/>
</dbReference>
<evidence type="ECO:0000313" key="7">
    <source>
        <dbReference type="RefSeq" id="XP_010256957.1"/>
    </source>
</evidence>
<dbReference type="InterPro" id="IPR001406">
    <property type="entry name" value="PsdUridine_synth_TruA"/>
</dbReference>
<reference evidence="7" key="1">
    <citation type="submission" date="2025-08" db="UniProtKB">
        <authorList>
            <consortium name="RefSeq"/>
        </authorList>
    </citation>
    <scope>IDENTIFICATION</scope>
</reference>
<organism evidence="6 7">
    <name type="scientific">Nelumbo nucifera</name>
    <name type="common">Sacred lotus</name>
    <dbReference type="NCBI Taxonomy" id="4432"/>
    <lineage>
        <taxon>Eukaryota</taxon>
        <taxon>Viridiplantae</taxon>
        <taxon>Streptophyta</taxon>
        <taxon>Embryophyta</taxon>
        <taxon>Tracheophyta</taxon>
        <taxon>Spermatophyta</taxon>
        <taxon>Magnoliopsida</taxon>
        <taxon>Proteales</taxon>
        <taxon>Nelumbonaceae</taxon>
        <taxon>Nelumbo</taxon>
    </lineage>
</organism>
<dbReference type="FunFam" id="3.30.70.580:FF:000002">
    <property type="entry name" value="tRNA pseudouridine synthase"/>
    <property type="match status" value="1"/>
</dbReference>
<dbReference type="InterPro" id="IPR020094">
    <property type="entry name" value="TruA/RsuA/RluB/E/F_N"/>
</dbReference>
<dbReference type="Gene3D" id="3.30.70.660">
    <property type="entry name" value="Pseudouridine synthase I, catalytic domain, C-terminal subdomain"/>
    <property type="match status" value="1"/>
</dbReference>
<feature type="region of interest" description="Disordered" evidence="5">
    <location>
        <begin position="261"/>
        <end position="291"/>
    </location>
</feature>
<dbReference type="Gene3D" id="3.30.70.580">
    <property type="entry name" value="Pseudouridine synthase I, catalytic domain, N-terminal subdomain"/>
    <property type="match status" value="1"/>
</dbReference>
<dbReference type="OMA" id="VIGIKSH"/>
<dbReference type="Pfam" id="PF01416">
    <property type="entry name" value="PseudoU_synth_1"/>
    <property type="match status" value="1"/>
</dbReference>
<keyword evidence="2" id="KW-0819">tRNA processing</keyword>
<gene>
    <name evidence="7" type="primary">LOC104597215</name>
</gene>
<dbReference type="CDD" id="cd02568">
    <property type="entry name" value="PseudoU_synth_PUS1_PUS2"/>
    <property type="match status" value="1"/>
</dbReference>
<dbReference type="FunCoup" id="A0A1U7ZRU0">
    <property type="interactions" value="175"/>
</dbReference>
<feature type="compositionally biased region" description="Acidic residues" evidence="5">
    <location>
        <begin position="271"/>
        <end position="282"/>
    </location>
</feature>
<dbReference type="InterPro" id="IPR020097">
    <property type="entry name" value="PsdUridine_synth_TruA_a/b_dom"/>
</dbReference>
<dbReference type="eggNOG" id="KOG2553">
    <property type="taxonomic scope" value="Eukaryota"/>
</dbReference>
<dbReference type="GeneID" id="104597215"/>
<evidence type="ECO:0000256" key="4">
    <source>
        <dbReference type="ARBA" id="ARBA00036943"/>
    </source>
</evidence>
<dbReference type="STRING" id="4432.A0A1U7ZRU0"/>
<keyword evidence="6" id="KW-1185">Reference proteome</keyword>
<protein>
    <submittedName>
        <fullName evidence="7">tRNA pseudouridine synthase isoform X1</fullName>
    </submittedName>
</protein>
<dbReference type="GO" id="GO:0005634">
    <property type="term" value="C:nucleus"/>
    <property type="evidence" value="ECO:0000318"/>
    <property type="project" value="GO_Central"/>
</dbReference>
<evidence type="ECO:0000313" key="6">
    <source>
        <dbReference type="Proteomes" id="UP000189703"/>
    </source>
</evidence>
<dbReference type="KEGG" id="nnu:104597215"/>
<dbReference type="GO" id="GO:1990481">
    <property type="term" value="P:mRNA pseudouridine synthesis"/>
    <property type="evidence" value="ECO:0000318"/>
    <property type="project" value="GO_Central"/>
</dbReference>
<dbReference type="Proteomes" id="UP000189703">
    <property type="component" value="Unplaced"/>
</dbReference>
<dbReference type="OrthoDB" id="10256309at2759"/>